<dbReference type="Proteomes" id="UP001485043">
    <property type="component" value="Unassembled WGS sequence"/>
</dbReference>
<gene>
    <name evidence="1" type="ORF">WJX84_001204</name>
</gene>
<organism evidence="1 2">
    <name type="scientific">Apatococcus fuscideae</name>
    <dbReference type="NCBI Taxonomy" id="2026836"/>
    <lineage>
        <taxon>Eukaryota</taxon>
        <taxon>Viridiplantae</taxon>
        <taxon>Chlorophyta</taxon>
        <taxon>core chlorophytes</taxon>
        <taxon>Trebouxiophyceae</taxon>
        <taxon>Chlorellales</taxon>
        <taxon>Chlorellaceae</taxon>
        <taxon>Apatococcus</taxon>
    </lineage>
</organism>
<protein>
    <submittedName>
        <fullName evidence="1">Uncharacterized protein</fullName>
    </submittedName>
</protein>
<evidence type="ECO:0000313" key="1">
    <source>
        <dbReference type="EMBL" id="KAK9863972.1"/>
    </source>
</evidence>
<sequence>MVVTGTKSEDSARQAARKFAKSAARLGIPLRGQGPSRAKTRDQFSEAFGKIHPLLKQFKKEDVVVPAAVPSRDTAPPHALPNV</sequence>
<proteinExistence type="predicted"/>
<reference evidence="1 2" key="1">
    <citation type="journal article" date="2024" name="Nat. Commun.">
        <title>Phylogenomics reveals the evolutionary origins of lichenization in chlorophyte algae.</title>
        <authorList>
            <person name="Puginier C."/>
            <person name="Libourel C."/>
            <person name="Otte J."/>
            <person name="Skaloud P."/>
            <person name="Haon M."/>
            <person name="Grisel S."/>
            <person name="Petersen M."/>
            <person name="Berrin J.G."/>
            <person name="Delaux P.M."/>
            <person name="Dal Grande F."/>
            <person name="Keller J."/>
        </authorList>
    </citation>
    <scope>NUCLEOTIDE SEQUENCE [LARGE SCALE GENOMIC DNA]</scope>
    <source>
        <strain evidence="1 2">SAG 2523</strain>
    </source>
</reference>
<keyword evidence="2" id="KW-1185">Reference proteome</keyword>
<dbReference type="AlphaFoldDB" id="A0AAW1T5S9"/>
<dbReference type="EMBL" id="JALJOV010000406">
    <property type="protein sequence ID" value="KAK9863972.1"/>
    <property type="molecule type" value="Genomic_DNA"/>
</dbReference>
<evidence type="ECO:0000313" key="2">
    <source>
        <dbReference type="Proteomes" id="UP001485043"/>
    </source>
</evidence>
<comment type="caution">
    <text evidence="1">The sequence shown here is derived from an EMBL/GenBank/DDBJ whole genome shotgun (WGS) entry which is preliminary data.</text>
</comment>
<name>A0AAW1T5S9_9CHLO</name>
<accession>A0AAW1T5S9</accession>